<dbReference type="SMART" id="SM00448">
    <property type="entry name" value="REC"/>
    <property type="match status" value="1"/>
</dbReference>
<dbReference type="InterPro" id="IPR004358">
    <property type="entry name" value="Sig_transdc_His_kin-like_C"/>
</dbReference>
<dbReference type="PRINTS" id="PR00344">
    <property type="entry name" value="BCTRLSENSOR"/>
</dbReference>
<keyword evidence="5" id="KW-0902">Two-component regulatory system</keyword>
<proteinExistence type="predicted"/>
<keyword evidence="10" id="KW-1185">Reference proteome</keyword>
<dbReference type="AlphaFoldDB" id="A0ABD4T1L4"/>
<dbReference type="PANTHER" id="PTHR43547:SF2">
    <property type="entry name" value="HYBRID SIGNAL TRANSDUCTION HISTIDINE KINASE C"/>
    <property type="match status" value="1"/>
</dbReference>
<dbReference type="RefSeq" id="WP_166274556.1">
    <property type="nucleotide sequence ID" value="NZ_JTHE03000044.1"/>
</dbReference>
<evidence type="ECO:0000259" key="8">
    <source>
        <dbReference type="PROSITE" id="PS50110"/>
    </source>
</evidence>
<dbReference type="EMBL" id="JTHE03000044">
    <property type="protein sequence ID" value="MCM1982656.1"/>
    <property type="molecule type" value="Genomic_DNA"/>
</dbReference>
<evidence type="ECO:0000256" key="1">
    <source>
        <dbReference type="ARBA" id="ARBA00000085"/>
    </source>
</evidence>
<dbReference type="InterPro" id="IPR001789">
    <property type="entry name" value="Sig_transdc_resp-reg_receiver"/>
</dbReference>
<dbReference type="Pfam" id="PF02518">
    <property type="entry name" value="HATPase_c"/>
    <property type="match status" value="1"/>
</dbReference>
<dbReference type="PROSITE" id="PS50110">
    <property type="entry name" value="RESPONSE_REGULATORY"/>
    <property type="match status" value="1"/>
</dbReference>
<keyword evidence="4 9" id="KW-0418">Kinase</keyword>
<dbReference type="GO" id="GO:0004673">
    <property type="term" value="F:protein histidine kinase activity"/>
    <property type="evidence" value="ECO:0007669"/>
    <property type="project" value="UniProtKB-EC"/>
</dbReference>
<evidence type="ECO:0000313" key="9">
    <source>
        <dbReference type="EMBL" id="MCM1982656.1"/>
    </source>
</evidence>
<feature type="domain" description="Histidine kinase" evidence="7">
    <location>
        <begin position="151"/>
        <end position="373"/>
    </location>
</feature>
<name>A0ABD4T1L4_9CYAN</name>
<evidence type="ECO:0000259" key="7">
    <source>
        <dbReference type="PROSITE" id="PS50109"/>
    </source>
</evidence>
<comment type="catalytic activity">
    <reaction evidence="1">
        <text>ATP + protein L-histidine = ADP + protein N-phospho-L-histidine.</text>
        <dbReference type="EC" id="2.7.13.3"/>
    </reaction>
</comment>
<dbReference type="SUPFAM" id="SSF47384">
    <property type="entry name" value="Homodimeric domain of signal transducing histidine kinase"/>
    <property type="match status" value="1"/>
</dbReference>
<feature type="domain" description="Response regulatory" evidence="8">
    <location>
        <begin position="14"/>
        <end position="129"/>
    </location>
</feature>
<keyword evidence="4 9" id="KW-0808">Transferase</keyword>
<dbReference type="SMART" id="SM00388">
    <property type="entry name" value="HisKA"/>
    <property type="match status" value="1"/>
</dbReference>
<dbReference type="InterPro" id="IPR011006">
    <property type="entry name" value="CheY-like_superfamily"/>
</dbReference>
<dbReference type="CDD" id="cd00082">
    <property type="entry name" value="HisKA"/>
    <property type="match status" value="1"/>
</dbReference>
<dbReference type="Pfam" id="PF00512">
    <property type="entry name" value="HisKA"/>
    <property type="match status" value="1"/>
</dbReference>
<comment type="caution">
    <text evidence="9">The sequence shown here is derived from an EMBL/GenBank/DDBJ whole genome shotgun (WGS) entry which is preliminary data.</text>
</comment>
<dbReference type="SUPFAM" id="SSF55874">
    <property type="entry name" value="ATPase domain of HSP90 chaperone/DNA topoisomerase II/histidine kinase"/>
    <property type="match status" value="1"/>
</dbReference>
<feature type="modified residue" description="4-aspartylphosphate" evidence="6">
    <location>
        <position position="63"/>
    </location>
</feature>
<evidence type="ECO:0000256" key="6">
    <source>
        <dbReference type="PROSITE-ProRule" id="PRU00169"/>
    </source>
</evidence>
<dbReference type="InterPro" id="IPR005467">
    <property type="entry name" value="His_kinase_dom"/>
</dbReference>
<dbReference type="InterPro" id="IPR036097">
    <property type="entry name" value="HisK_dim/P_sf"/>
</dbReference>
<dbReference type="GO" id="GO:0000160">
    <property type="term" value="P:phosphorelay signal transduction system"/>
    <property type="evidence" value="ECO:0007669"/>
    <property type="project" value="UniProtKB-KW"/>
</dbReference>
<organism evidence="9 10">
    <name type="scientific">Lyngbya confervoides BDU141951</name>
    <dbReference type="NCBI Taxonomy" id="1574623"/>
    <lineage>
        <taxon>Bacteria</taxon>
        <taxon>Bacillati</taxon>
        <taxon>Cyanobacteriota</taxon>
        <taxon>Cyanophyceae</taxon>
        <taxon>Oscillatoriophycideae</taxon>
        <taxon>Oscillatoriales</taxon>
        <taxon>Microcoleaceae</taxon>
        <taxon>Lyngbya</taxon>
    </lineage>
</organism>
<dbReference type="SMART" id="SM00387">
    <property type="entry name" value="HATPase_c"/>
    <property type="match status" value="1"/>
</dbReference>
<dbReference type="InterPro" id="IPR003661">
    <property type="entry name" value="HisK_dim/P_dom"/>
</dbReference>
<dbReference type="PANTHER" id="PTHR43547">
    <property type="entry name" value="TWO-COMPONENT HISTIDINE KINASE"/>
    <property type="match status" value="1"/>
</dbReference>
<evidence type="ECO:0000313" key="10">
    <source>
        <dbReference type="Proteomes" id="UP000031561"/>
    </source>
</evidence>
<evidence type="ECO:0000256" key="4">
    <source>
        <dbReference type="ARBA" id="ARBA00022777"/>
    </source>
</evidence>
<accession>A0ABD4T1L4</accession>
<evidence type="ECO:0000256" key="5">
    <source>
        <dbReference type="ARBA" id="ARBA00023012"/>
    </source>
</evidence>
<dbReference type="Gene3D" id="1.10.287.130">
    <property type="match status" value="1"/>
</dbReference>
<dbReference type="InterPro" id="IPR036890">
    <property type="entry name" value="HATPase_C_sf"/>
</dbReference>
<dbReference type="SUPFAM" id="SSF52172">
    <property type="entry name" value="CheY-like"/>
    <property type="match status" value="1"/>
</dbReference>
<dbReference type="Gene3D" id="3.30.565.10">
    <property type="entry name" value="Histidine kinase-like ATPase, C-terminal domain"/>
    <property type="match status" value="1"/>
</dbReference>
<dbReference type="Proteomes" id="UP000031561">
    <property type="component" value="Unassembled WGS sequence"/>
</dbReference>
<protein>
    <recommendedName>
        <fullName evidence="2">histidine kinase</fullName>
        <ecNumber evidence="2">2.7.13.3</ecNumber>
    </recommendedName>
</protein>
<dbReference type="InterPro" id="IPR003594">
    <property type="entry name" value="HATPase_dom"/>
</dbReference>
<sequence length="379" mass="42053">MPPFSAVLQNQTSRVLVVDDLPDNSFLIQAILIDEGYEIQVEDNGFTALEQIKQNPPDLLILDVMMPHMDGYEITQKIRQDSELPIFPILLITAHDTPSAVMGLDVGADDFIRKPVEVAELLARVRSLLRLKHTMDERDRIARQREDFVSRLTHDLRTPLVAADRMLELILEEGFGPLSPDLQEILATMASSNQNLLDLVNNLLQVYRFESGLYPLEFTSLDLGQVIRGVMQELTPLCERKGLEISCSIQSEPLKLTGDRLEIRRLLTNLLGNAIKFTSQGEIRVQVLRHPQGAQYPDAPAVEIQVADTGIGIPQPIQADLFERFKTGGHSACGSGLGLHVSRYIVEAHQGTIQVISTPGVGSTFTVMLPQVQQSLALP</sequence>
<keyword evidence="3 6" id="KW-0597">Phosphoprotein</keyword>
<dbReference type="EC" id="2.7.13.3" evidence="2"/>
<dbReference type="Gene3D" id="3.40.50.2300">
    <property type="match status" value="1"/>
</dbReference>
<reference evidence="9 10" key="1">
    <citation type="journal article" date="2015" name="Genome Announc.">
        <title>Draft Genome Sequence of Filamentous Marine Cyanobacterium Lyngbya confervoides Strain BDU141951.</title>
        <authorList>
            <person name="Chandrababunaidu M.M."/>
            <person name="Sen D."/>
            <person name="Tripathy S."/>
        </authorList>
    </citation>
    <scope>NUCLEOTIDE SEQUENCE [LARGE SCALE GENOMIC DNA]</scope>
    <source>
        <strain evidence="9 10">BDU141951</strain>
    </source>
</reference>
<dbReference type="Pfam" id="PF00072">
    <property type="entry name" value="Response_reg"/>
    <property type="match status" value="1"/>
</dbReference>
<gene>
    <name evidence="9" type="ORF">QQ91_0007435</name>
</gene>
<evidence type="ECO:0000256" key="2">
    <source>
        <dbReference type="ARBA" id="ARBA00012438"/>
    </source>
</evidence>
<dbReference type="PROSITE" id="PS50109">
    <property type="entry name" value="HIS_KIN"/>
    <property type="match status" value="1"/>
</dbReference>
<evidence type="ECO:0000256" key="3">
    <source>
        <dbReference type="ARBA" id="ARBA00022553"/>
    </source>
</evidence>